<feature type="transmembrane region" description="Helical" evidence="10">
    <location>
        <begin position="668"/>
        <end position="691"/>
    </location>
</feature>
<evidence type="ECO:0000256" key="8">
    <source>
        <dbReference type="ARBA" id="ARBA00023136"/>
    </source>
</evidence>
<dbReference type="FunFam" id="3.40.50.300:FF:001533">
    <property type="entry name" value="ABC transporter G family member 11"/>
    <property type="match status" value="1"/>
</dbReference>
<dbReference type="Proteomes" id="UP000316621">
    <property type="component" value="Chromosome 6"/>
</dbReference>
<evidence type="ECO:0000256" key="1">
    <source>
        <dbReference type="ARBA" id="ARBA00004141"/>
    </source>
</evidence>
<feature type="transmembrane region" description="Helical" evidence="10">
    <location>
        <begin position="731"/>
        <end position="752"/>
    </location>
</feature>
<evidence type="ECO:0000313" key="12">
    <source>
        <dbReference type="EMBL" id="RZC64820.1"/>
    </source>
</evidence>
<keyword evidence="6" id="KW-0067">ATP-binding</keyword>
<dbReference type="InterPro" id="IPR013525">
    <property type="entry name" value="ABC2_TM"/>
</dbReference>
<proteinExistence type="inferred from homology"/>
<feature type="transmembrane region" description="Helical" evidence="10">
    <location>
        <begin position="823"/>
        <end position="844"/>
    </location>
</feature>
<feature type="compositionally biased region" description="Low complexity" evidence="9">
    <location>
        <begin position="9"/>
        <end position="25"/>
    </location>
</feature>
<dbReference type="Gramene" id="RZC64820">
    <property type="protein sequence ID" value="RZC64820"/>
    <property type="gene ID" value="C5167_008509"/>
</dbReference>
<evidence type="ECO:0000256" key="9">
    <source>
        <dbReference type="SAM" id="MobiDB-lite"/>
    </source>
</evidence>
<keyword evidence="13" id="KW-1185">Reference proteome</keyword>
<dbReference type="PANTHER" id="PTHR48042">
    <property type="entry name" value="ABC TRANSPORTER G FAMILY MEMBER 11"/>
    <property type="match status" value="1"/>
</dbReference>
<evidence type="ECO:0000256" key="4">
    <source>
        <dbReference type="ARBA" id="ARBA00022692"/>
    </source>
</evidence>
<comment type="similarity">
    <text evidence="2">Belongs to the ABC transporter superfamily. ABCG family. Eye pigment precursor importer (TC 3.A.1.204) subfamily.</text>
</comment>
<keyword evidence="5" id="KW-0547">Nucleotide-binding</keyword>
<feature type="domain" description="ABC transporter" evidence="11">
    <location>
        <begin position="258"/>
        <end position="497"/>
    </location>
</feature>
<keyword evidence="3" id="KW-0813">Transport</keyword>
<dbReference type="GO" id="GO:0016020">
    <property type="term" value="C:membrane"/>
    <property type="evidence" value="ECO:0007669"/>
    <property type="project" value="UniProtKB-SubCell"/>
</dbReference>
<feature type="region of interest" description="Disordered" evidence="9">
    <location>
        <begin position="1"/>
        <end position="37"/>
    </location>
</feature>
<keyword evidence="7 10" id="KW-1133">Transmembrane helix</keyword>
<feature type="transmembrane region" description="Helical" evidence="10">
    <location>
        <begin position="626"/>
        <end position="647"/>
    </location>
</feature>
<evidence type="ECO:0000256" key="10">
    <source>
        <dbReference type="SAM" id="Phobius"/>
    </source>
</evidence>
<evidence type="ECO:0000256" key="5">
    <source>
        <dbReference type="ARBA" id="ARBA00022741"/>
    </source>
</evidence>
<evidence type="ECO:0000259" key="11">
    <source>
        <dbReference type="PROSITE" id="PS50893"/>
    </source>
</evidence>
<dbReference type="Pfam" id="PF01061">
    <property type="entry name" value="ABC2_membrane"/>
    <property type="match status" value="1"/>
</dbReference>
<dbReference type="PROSITE" id="PS50893">
    <property type="entry name" value="ABC_TRANSPORTER_2"/>
    <property type="match status" value="1"/>
</dbReference>
<dbReference type="Pfam" id="PF19055">
    <property type="entry name" value="ABC2_membrane_7"/>
    <property type="match status" value="1"/>
</dbReference>
<dbReference type="PROSITE" id="PS00211">
    <property type="entry name" value="ABC_TRANSPORTER_1"/>
    <property type="match status" value="1"/>
</dbReference>
<dbReference type="Gene3D" id="3.40.50.300">
    <property type="entry name" value="P-loop containing nucleotide triphosphate hydrolases"/>
    <property type="match status" value="2"/>
</dbReference>
<dbReference type="GO" id="GO:0005524">
    <property type="term" value="F:ATP binding"/>
    <property type="evidence" value="ECO:0007669"/>
    <property type="project" value="UniProtKB-KW"/>
</dbReference>
<dbReference type="GO" id="GO:0140359">
    <property type="term" value="F:ABC-type transporter activity"/>
    <property type="evidence" value="ECO:0007669"/>
    <property type="project" value="InterPro"/>
</dbReference>
<dbReference type="SMART" id="SM00382">
    <property type="entry name" value="AAA"/>
    <property type="match status" value="2"/>
</dbReference>
<dbReference type="InterPro" id="IPR003439">
    <property type="entry name" value="ABC_transporter-like_ATP-bd"/>
</dbReference>
<organism evidence="12 13">
    <name type="scientific">Papaver somniferum</name>
    <name type="common">Opium poppy</name>
    <dbReference type="NCBI Taxonomy" id="3469"/>
    <lineage>
        <taxon>Eukaryota</taxon>
        <taxon>Viridiplantae</taxon>
        <taxon>Streptophyta</taxon>
        <taxon>Embryophyta</taxon>
        <taxon>Tracheophyta</taxon>
        <taxon>Spermatophyta</taxon>
        <taxon>Magnoliopsida</taxon>
        <taxon>Ranunculales</taxon>
        <taxon>Papaveraceae</taxon>
        <taxon>Papaveroideae</taxon>
        <taxon>Papaver</taxon>
    </lineage>
</organism>
<dbReference type="InterPro" id="IPR043926">
    <property type="entry name" value="ABCG_dom"/>
</dbReference>
<accession>A0A4Y7JXQ3</accession>
<evidence type="ECO:0000256" key="6">
    <source>
        <dbReference type="ARBA" id="ARBA00022840"/>
    </source>
</evidence>
<keyword evidence="8 10" id="KW-0472">Membrane</keyword>
<gene>
    <name evidence="12" type="ORF">C5167_008509</name>
</gene>
<dbReference type="EMBL" id="CM010720">
    <property type="protein sequence ID" value="RZC64820.1"/>
    <property type="molecule type" value="Genomic_DNA"/>
</dbReference>
<evidence type="ECO:0000256" key="2">
    <source>
        <dbReference type="ARBA" id="ARBA00005814"/>
    </source>
</evidence>
<feature type="transmembrane region" description="Helical" evidence="10">
    <location>
        <begin position="703"/>
        <end position="724"/>
    </location>
</feature>
<evidence type="ECO:0000256" key="7">
    <source>
        <dbReference type="ARBA" id="ARBA00022989"/>
    </source>
</evidence>
<comment type="subcellular location">
    <subcellularLocation>
        <location evidence="1">Membrane</location>
        <topology evidence="1">Multi-pass membrane protein</topology>
    </subcellularLocation>
</comment>
<dbReference type="OMA" id="CTDQGPI"/>
<evidence type="ECO:0000313" key="13">
    <source>
        <dbReference type="Proteomes" id="UP000316621"/>
    </source>
</evidence>
<feature type="transmembrane region" description="Helical" evidence="10">
    <location>
        <begin position="590"/>
        <end position="614"/>
    </location>
</feature>
<dbReference type="InterPro" id="IPR003593">
    <property type="entry name" value="AAA+_ATPase"/>
</dbReference>
<dbReference type="SUPFAM" id="SSF52540">
    <property type="entry name" value="P-loop containing nucleoside triphosphate hydrolases"/>
    <property type="match status" value="3"/>
</dbReference>
<dbReference type="GO" id="GO:0016887">
    <property type="term" value="F:ATP hydrolysis activity"/>
    <property type="evidence" value="ECO:0007669"/>
    <property type="project" value="InterPro"/>
</dbReference>
<sequence length="894" mass="99732">MASPKHVPRWTPTESPSRSPSPLLSSKEKDSSFAYYDQEENESMKNIFPFSTTISIHHDNKGTGHSYPEEDMYDAPSLRIEYDHQTEGRTRGGSVVMEMEPIEFMTDQQRQKQEGSPEAAVFTWEGVLLTWEDLCVSVPSSSSKENDKAIIEGLNGYAHPGEVLAIMGPSGSGKSTLLDALADDSLESTFPFMGTTSTHHQHQRDLYVDEPAKNNEVIVNALRVNGHQSEENKSSFVLEIKPVFEGSSVVLTWEDLCVRVPSSSSKDNDKAIIEGLNGYAQPGEVLAIMGPSGCGKSTLLDALAGRLSSKTRQSGMIHVNGRKQRLSFGTSAYVTQDDTLTTTLTVKEAVYYSALLQLPDSMTASEKKERAEKTIKEMGLHEARNTRIGGWNIKGLSGGQKRRVSICIEILTRPKLLFLDEPTSGLDSAASYHVMNRIVKLSRQYQMTVIASIHQPSSEVFDLFHNLCLLSSGRTIYFGPASATNEFFALNGFPCPSMRNPSDHYLRTINKDFDQDVEQDSDGNATTTEEAINMLVESYRSSPIFQQVKQRVSSLCKREGSILEKGSQASFFTQSVVLTRRSFVNMYRDLGYYWLRLGVYIALCLCVGTIFFNVGSSFGSIQARGAMLMFVAAFLTFMAIGGFPSFVEDMKIFGRERLNGHYGVAAFVVGNTISSIPYLLMISLIPGALAYYLVGLHKGYEHFLFFVLLLFVCMMLVESLMMIVASIVPDFLMGIITGAGIQGVMMLNGGFFRLPNDLPNPFWKYPMYYIAFHRYANEGFYKNEFQGLRFPNNQIGGSPTISGEEILKNIWQMPMGYSKWVDLAVLFGMVVLYRLMFFSIIKLSEKMKSIVRERSVPNSISLKKQEEKKGTLALNGPRDRHKSKNILILIKSSS</sequence>
<dbReference type="InterPro" id="IPR017871">
    <property type="entry name" value="ABC_transporter-like_CS"/>
</dbReference>
<reference evidence="12 13" key="1">
    <citation type="journal article" date="2018" name="Science">
        <title>The opium poppy genome and morphinan production.</title>
        <authorList>
            <person name="Guo L."/>
            <person name="Winzer T."/>
            <person name="Yang X."/>
            <person name="Li Y."/>
            <person name="Ning Z."/>
            <person name="He Z."/>
            <person name="Teodor R."/>
            <person name="Lu Y."/>
            <person name="Bowser T.A."/>
            <person name="Graham I.A."/>
            <person name="Ye K."/>
        </authorList>
    </citation>
    <scope>NUCLEOTIDE SEQUENCE [LARGE SCALE GENOMIC DNA]</scope>
    <source>
        <strain evidence="13">cv. HN1</strain>
        <tissue evidence="12">Leaves</tissue>
    </source>
</reference>
<dbReference type="AlphaFoldDB" id="A0A4Y7JXQ3"/>
<dbReference type="PANTHER" id="PTHR48042:SF19">
    <property type="entry name" value="OS09G0472100 PROTEIN"/>
    <property type="match status" value="1"/>
</dbReference>
<dbReference type="Pfam" id="PF00005">
    <property type="entry name" value="ABC_tran"/>
    <property type="match status" value="2"/>
</dbReference>
<dbReference type="InterPro" id="IPR052215">
    <property type="entry name" value="Plant_ABCG"/>
</dbReference>
<dbReference type="InterPro" id="IPR027417">
    <property type="entry name" value="P-loop_NTPase"/>
</dbReference>
<protein>
    <recommendedName>
        <fullName evidence="11">ABC transporter domain-containing protein</fullName>
    </recommendedName>
</protein>
<keyword evidence="4 10" id="KW-0812">Transmembrane</keyword>
<evidence type="ECO:0000256" key="3">
    <source>
        <dbReference type="ARBA" id="ARBA00022448"/>
    </source>
</evidence>
<name>A0A4Y7JXQ3_PAPSO</name>